<name>A0A6G8IJB9_9BURK</name>
<dbReference type="SUPFAM" id="SSF53383">
    <property type="entry name" value="PLP-dependent transferases"/>
    <property type="match status" value="1"/>
</dbReference>
<dbReference type="Gene3D" id="3.90.1150.10">
    <property type="entry name" value="Aspartate Aminotransferase, domain 1"/>
    <property type="match status" value="1"/>
</dbReference>
<keyword evidence="3 5" id="KW-0093">Biotin biosynthesis</keyword>
<dbReference type="EMBL" id="CP049989">
    <property type="protein sequence ID" value="QIM53115.1"/>
    <property type="molecule type" value="Genomic_DNA"/>
</dbReference>
<evidence type="ECO:0000313" key="8">
    <source>
        <dbReference type="EMBL" id="QIM53115.1"/>
    </source>
</evidence>
<dbReference type="PANTHER" id="PTHR13693:SF100">
    <property type="entry name" value="8-AMINO-7-OXONONANOATE SYNTHASE"/>
    <property type="match status" value="1"/>
</dbReference>
<evidence type="ECO:0000313" key="9">
    <source>
        <dbReference type="Proteomes" id="UP000503162"/>
    </source>
</evidence>
<dbReference type="GO" id="GO:0030170">
    <property type="term" value="F:pyridoxal phosphate binding"/>
    <property type="evidence" value="ECO:0007669"/>
    <property type="project" value="UniProtKB-UniRule"/>
</dbReference>
<dbReference type="Gene3D" id="3.40.640.10">
    <property type="entry name" value="Type I PLP-dependent aspartate aminotransferase-like (Major domain)"/>
    <property type="match status" value="1"/>
</dbReference>
<evidence type="ECO:0000256" key="3">
    <source>
        <dbReference type="ARBA" id="ARBA00022756"/>
    </source>
</evidence>
<evidence type="ECO:0000256" key="6">
    <source>
        <dbReference type="SAM" id="MobiDB-lite"/>
    </source>
</evidence>
<sequence>MLIEHLKARLAAIEARGERRERHRAQTPTATRQTMRRPDGGKRELLMFCANDYLGLASHPALVQALADGAQHHGAGAGASPLVSGHSELHHRLEERLAAWYAPHIPGARVLGFSCGYMANIAVLSTLCDADTEIFSERLNHASLIDGARLSRARVTPYPHADLCTLRAQLMQSQARIKLIATDAVFSMDGDIAPLADILMLAERFDAWVVVDDAHGFGVLGARGRGTLERLGLSSPRLILMGTLGKAAGLAGAFVVAEPTVGEYLLQAARAHLFSTAVPPALVQAQLTSLDLIEGPDGSVRRERLALLQSRLHAGLARLCAQHPALGWHAPRTDTPVQPLIVGDNAAAMDLSERLARAGIRVAGIRPPSVPAGTARLRITLCAGHTRDDVDRLLQALQACAHGWSPPARPAGR</sequence>
<gene>
    <name evidence="5" type="primary">bioF</name>
    <name evidence="8" type="ORF">G9Q37_13645</name>
</gene>
<keyword evidence="9" id="KW-1185">Reference proteome</keyword>
<dbReference type="InterPro" id="IPR022834">
    <property type="entry name" value="AONS_Proteobacteria"/>
</dbReference>
<feature type="binding site" evidence="5">
    <location>
        <position position="187"/>
    </location>
    <ligand>
        <name>pyridoxal 5'-phosphate</name>
        <dbReference type="ChEBI" id="CHEBI:597326"/>
    </ligand>
</feature>
<dbReference type="InterPro" id="IPR050087">
    <property type="entry name" value="AON_synthase_class-II"/>
</dbReference>
<feature type="modified residue" description="N6-(pyridoxal phosphate)lysine" evidence="5">
    <location>
        <position position="246"/>
    </location>
</feature>
<comment type="caution">
    <text evidence="5">Lacks conserved residue(s) required for the propagation of feature annotation.</text>
</comment>
<feature type="binding site" evidence="5">
    <location>
        <position position="215"/>
    </location>
    <ligand>
        <name>pyridoxal 5'-phosphate</name>
        <dbReference type="ChEBI" id="CHEBI:597326"/>
    </ligand>
</feature>
<dbReference type="GO" id="GO:0008710">
    <property type="term" value="F:8-amino-7-oxononanoate synthase activity"/>
    <property type="evidence" value="ECO:0007669"/>
    <property type="project" value="UniProtKB-UniRule"/>
</dbReference>
<dbReference type="Proteomes" id="UP000503162">
    <property type="component" value="Chromosome"/>
</dbReference>
<dbReference type="PANTHER" id="PTHR13693">
    <property type="entry name" value="CLASS II AMINOTRANSFERASE/8-AMINO-7-OXONONANOATE SYNTHASE"/>
    <property type="match status" value="1"/>
</dbReference>
<comment type="function">
    <text evidence="5">Catalyzes the decarboxylative condensation of pimeloyl-[acyl-carrier protein] and L-alanine to produce 8-amino-7-oxononanoate (AON), [acyl-carrier protein], and carbon dioxide.</text>
</comment>
<feature type="binding site" evidence="5">
    <location>
        <position position="20"/>
    </location>
    <ligand>
        <name>substrate</name>
    </ligand>
</feature>
<dbReference type="AlphaFoldDB" id="A0A6G8IJB9"/>
<feature type="domain" description="Aminotransferase class I/classII large" evidence="7">
    <location>
        <begin position="45"/>
        <end position="397"/>
    </location>
</feature>
<dbReference type="InterPro" id="IPR004839">
    <property type="entry name" value="Aminotransferase_I/II_large"/>
</dbReference>
<comment type="cofactor">
    <cofactor evidence="1 5">
        <name>pyridoxal 5'-phosphate</name>
        <dbReference type="ChEBI" id="CHEBI:597326"/>
    </cofactor>
</comment>
<protein>
    <recommendedName>
        <fullName evidence="5">8-amino-7-oxononanoate synthase</fullName>
        <shortName evidence="5">AONS</shortName>
        <ecNumber evidence="5">2.3.1.47</ecNumber>
    </recommendedName>
    <alternativeName>
        <fullName evidence="5">7-keto-8-amino-pelargonic acid synthase</fullName>
        <shortName evidence="5">7-KAP synthase</shortName>
        <shortName evidence="5">KAPA synthase</shortName>
    </alternativeName>
    <alternativeName>
        <fullName evidence="5">8-amino-7-ketopelargonate synthase</fullName>
    </alternativeName>
</protein>
<evidence type="ECO:0000256" key="5">
    <source>
        <dbReference type="HAMAP-Rule" id="MF_01693"/>
    </source>
</evidence>
<reference evidence="8 9" key="1">
    <citation type="submission" date="2020-03" db="EMBL/GenBank/DDBJ databases">
        <title>Hydrogenophaga sp. nov. isolated from cyanobacterial mat.</title>
        <authorList>
            <person name="Thorat V."/>
            <person name="Kirdat K."/>
            <person name="Tiwarekar B."/>
            <person name="Costa E.D."/>
            <person name="Yadav A."/>
        </authorList>
    </citation>
    <scope>NUCLEOTIDE SEQUENCE [LARGE SCALE GENOMIC DNA]</scope>
    <source>
        <strain evidence="8 9">BA0156</strain>
    </source>
</reference>
<evidence type="ECO:0000256" key="4">
    <source>
        <dbReference type="ARBA" id="ARBA00022898"/>
    </source>
</evidence>
<feature type="binding site" evidence="5">
    <location>
        <begin position="116"/>
        <end position="117"/>
    </location>
    <ligand>
        <name>pyridoxal 5'-phosphate</name>
        <dbReference type="ChEBI" id="CHEBI:597326"/>
    </ligand>
</feature>
<dbReference type="RefSeq" id="WP_166227877.1">
    <property type="nucleotide sequence ID" value="NZ_CP049989.1"/>
</dbReference>
<dbReference type="InterPro" id="IPR015424">
    <property type="entry name" value="PyrdxlP-dep_Trfase"/>
</dbReference>
<keyword evidence="2 5" id="KW-0808">Transferase</keyword>
<evidence type="ECO:0000256" key="2">
    <source>
        <dbReference type="ARBA" id="ARBA00022679"/>
    </source>
</evidence>
<evidence type="ECO:0000259" key="7">
    <source>
        <dbReference type="Pfam" id="PF00155"/>
    </source>
</evidence>
<organism evidence="8 9">
    <name type="scientific">Hydrogenophaga crocea</name>
    <dbReference type="NCBI Taxonomy" id="2716225"/>
    <lineage>
        <taxon>Bacteria</taxon>
        <taxon>Pseudomonadati</taxon>
        <taxon>Pseudomonadota</taxon>
        <taxon>Betaproteobacteria</taxon>
        <taxon>Burkholderiales</taxon>
        <taxon>Comamonadaceae</taxon>
        <taxon>Hydrogenophaga</taxon>
    </lineage>
</organism>
<dbReference type="Pfam" id="PF00155">
    <property type="entry name" value="Aminotran_1_2"/>
    <property type="match status" value="1"/>
</dbReference>
<comment type="subunit">
    <text evidence="5">Homodimer.</text>
</comment>
<dbReference type="InterPro" id="IPR015421">
    <property type="entry name" value="PyrdxlP-dep_Trfase_major"/>
</dbReference>
<dbReference type="GO" id="GO:0009102">
    <property type="term" value="P:biotin biosynthetic process"/>
    <property type="evidence" value="ECO:0007669"/>
    <property type="project" value="UniProtKB-UniRule"/>
</dbReference>
<evidence type="ECO:0000256" key="1">
    <source>
        <dbReference type="ARBA" id="ARBA00001933"/>
    </source>
</evidence>
<dbReference type="UniPathway" id="UPA00078"/>
<feature type="binding site" evidence="5">
    <location>
        <position position="243"/>
    </location>
    <ligand>
        <name>pyridoxal 5'-phosphate</name>
        <dbReference type="ChEBI" id="CHEBI:597326"/>
    </ligand>
</feature>
<proteinExistence type="inferred from homology"/>
<comment type="pathway">
    <text evidence="5">Cofactor biosynthesis; biotin biosynthesis.</text>
</comment>
<dbReference type="HAMAP" id="MF_01693">
    <property type="entry name" value="BioF_aminotrans_2"/>
    <property type="match status" value="1"/>
</dbReference>
<comment type="similarity">
    <text evidence="5">Belongs to the class-II pyridoxal-phosphate-dependent aminotransferase family. BioF subfamily.</text>
</comment>
<feature type="binding site" evidence="5">
    <location>
        <position position="141"/>
    </location>
    <ligand>
        <name>substrate</name>
    </ligand>
</feature>
<dbReference type="InterPro" id="IPR015422">
    <property type="entry name" value="PyrdxlP-dep_Trfase_small"/>
</dbReference>
<dbReference type="CDD" id="cd06454">
    <property type="entry name" value="KBL_like"/>
    <property type="match status" value="1"/>
</dbReference>
<dbReference type="KEGG" id="hcz:G9Q37_13645"/>
<comment type="catalytic activity">
    <reaction evidence="5">
        <text>6-carboxyhexanoyl-[ACP] + L-alanine + H(+) = (8S)-8-amino-7-oxononanoate + holo-[ACP] + CO2</text>
        <dbReference type="Rhea" id="RHEA:42288"/>
        <dbReference type="Rhea" id="RHEA-COMP:9685"/>
        <dbReference type="Rhea" id="RHEA-COMP:9955"/>
        <dbReference type="ChEBI" id="CHEBI:15378"/>
        <dbReference type="ChEBI" id="CHEBI:16526"/>
        <dbReference type="ChEBI" id="CHEBI:57972"/>
        <dbReference type="ChEBI" id="CHEBI:64479"/>
        <dbReference type="ChEBI" id="CHEBI:78846"/>
        <dbReference type="ChEBI" id="CHEBI:149468"/>
        <dbReference type="EC" id="2.3.1.47"/>
    </reaction>
</comment>
<keyword evidence="4 5" id="KW-0663">Pyridoxal phosphate</keyword>
<dbReference type="EC" id="2.3.1.47" evidence="5"/>
<accession>A0A6G8IJB9</accession>
<feature type="region of interest" description="Disordered" evidence="6">
    <location>
        <begin position="15"/>
        <end position="37"/>
    </location>
</feature>